<dbReference type="PANTHER" id="PTHR33337:SF40">
    <property type="entry name" value="CENP-V_GFA DOMAIN-CONTAINING PROTEIN-RELATED"/>
    <property type="match status" value="1"/>
</dbReference>
<dbReference type="EMBL" id="QYBC01000007">
    <property type="protein sequence ID" value="RYB05344.1"/>
    <property type="molecule type" value="Genomic_DNA"/>
</dbReference>
<protein>
    <submittedName>
        <fullName evidence="6">GFA family protein</fullName>
    </submittedName>
</protein>
<dbReference type="Pfam" id="PF04828">
    <property type="entry name" value="GFA"/>
    <property type="match status" value="1"/>
</dbReference>
<name>A0A4Q2RF81_9HYPH</name>
<dbReference type="PROSITE" id="PS51891">
    <property type="entry name" value="CENP_V_GFA"/>
    <property type="match status" value="1"/>
</dbReference>
<dbReference type="SUPFAM" id="SSF51316">
    <property type="entry name" value="Mss4-like"/>
    <property type="match status" value="1"/>
</dbReference>
<comment type="similarity">
    <text evidence="1">Belongs to the Gfa family.</text>
</comment>
<evidence type="ECO:0000313" key="7">
    <source>
        <dbReference type="Proteomes" id="UP000289411"/>
    </source>
</evidence>
<dbReference type="GO" id="GO:0046872">
    <property type="term" value="F:metal ion binding"/>
    <property type="evidence" value="ECO:0007669"/>
    <property type="project" value="UniProtKB-KW"/>
</dbReference>
<feature type="domain" description="CENP-V/GFA" evidence="5">
    <location>
        <begin position="2"/>
        <end position="117"/>
    </location>
</feature>
<evidence type="ECO:0000256" key="2">
    <source>
        <dbReference type="ARBA" id="ARBA00022723"/>
    </source>
</evidence>
<accession>A0A4Q2RF81</accession>
<dbReference type="PANTHER" id="PTHR33337">
    <property type="entry name" value="GFA DOMAIN-CONTAINING PROTEIN"/>
    <property type="match status" value="1"/>
</dbReference>
<evidence type="ECO:0000256" key="4">
    <source>
        <dbReference type="ARBA" id="ARBA00023239"/>
    </source>
</evidence>
<sequence length="131" mass="14371">MLHGRCHCGAIQFQMPDRVVASSVCYCDDCRRQSGAPMLAWAMVARDSVSLTGKPSVYRSSVDGRRSFCGSCGTGLFFTNGALDQMGMTQVRIAALDEPDAIRPQVQVQTADRANWIASVHELPAFERFPK</sequence>
<evidence type="ECO:0000313" key="6">
    <source>
        <dbReference type="EMBL" id="RYB05344.1"/>
    </source>
</evidence>
<reference evidence="6 7" key="1">
    <citation type="submission" date="2018-09" db="EMBL/GenBank/DDBJ databases">
        <authorList>
            <person name="Grouzdev D.S."/>
            <person name="Krutkina M.S."/>
        </authorList>
    </citation>
    <scope>NUCLEOTIDE SEQUENCE [LARGE SCALE GENOMIC DNA]</scope>
    <source>
        <strain evidence="6 7">RmlP001</strain>
    </source>
</reference>
<dbReference type="OrthoDB" id="9807246at2"/>
<evidence type="ECO:0000256" key="1">
    <source>
        <dbReference type="ARBA" id="ARBA00005495"/>
    </source>
</evidence>
<dbReference type="Proteomes" id="UP000289411">
    <property type="component" value="Unassembled WGS sequence"/>
</dbReference>
<dbReference type="GO" id="GO:0016846">
    <property type="term" value="F:carbon-sulfur lyase activity"/>
    <property type="evidence" value="ECO:0007669"/>
    <property type="project" value="InterPro"/>
</dbReference>
<dbReference type="InterPro" id="IPR011057">
    <property type="entry name" value="Mss4-like_sf"/>
</dbReference>
<reference evidence="6 7" key="2">
    <citation type="submission" date="2019-02" db="EMBL/GenBank/DDBJ databases">
        <title>'Lichenibacterium ramalinii' gen. nov. sp. nov., 'Lichenibacterium minor' gen. nov. sp. nov.</title>
        <authorList>
            <person name="Pankratov T."/>
        </authorList>
    </citation>
    <scope>NUCLEOTIDE SEQUENCE [LARGE SCALE GENOMIC DNA]</scope>
    <source>
        <strain evidence="6 7">RmlP001</strain>
    </source>
</reference>
<evidence type="ECO:0000256" key="3">
    <source>
        <dbReference type="ARBA" id="ARBA00022833"/>
    </source>
</evidence>
<gene>
    <name evidence="6" type="ORF">D3272_10405</name>
</gene>
<keyword evidence="4" id="KW-0456">Lyase</keyword>
<proteinExistence type="inferred from homology"/>
<evidence type="ECO:0000259" key="5">
    <source>
        <dbReference type="PROSITE" id="PS51891"/>
    </source>
</evidence>
<comment type="caution">
    <text evidence="6">The sequence shown here is derived from an EMBL/GenBank/DDBJ whole genome shotgun (WGS) entry which is preliminary data.</text>
</comment>
<dbReference type="Gene3D" id="3.90.1590.10">
    <property type="entry name" value="glutathione-dependent formaldehyde- activating enzyme (gfa)"/>
    <property type="match status" value="1"/>
</dbReference>
<keyword evidence="3" id="KW-0862">Zinc</keyword>
<dbReference type="AlphaFoldDB" id="A0A4Q2RF81"/>
<dbReference type="InterPro" id="IPR006913">
    <property type="entry name" value="CENP-V/GFA"/>
</dbReference>
<keyword evidence="7" id="KW-1185">Reference proteome</keyword>
<organism evidence="6 7">
    <name type="scientific">Lichenibacterium ramalinae</name>
    <dbReference type="NCBI Taxonomy" id="2316527"/>
    <lineage>
        <taxon>Bacteria</taxon>
        <taxon>Pseudomonadati</taxon>
        <taxon>Pseudomonadota</taxon>
        <taxon>Alphaproteobacteria</taxon>
        <taxon>Hyphomicrobiales</taxon>
        <taxon>Lichenihabitantaceae</taxon>
        <taxon>Lichenibacterium</taxon>
    </lineage>
</organism>
<keyword evidence="2" id="KW-0479">Metal-binding</keyword>